<reference evidence="2 3" key="1">
    <citation type="submission" date="2017-09" db="EMBL/GenBank/DDBJ databases">
        <authorList>
            <person name="Lee N."/>
            <person name="Cho B.-K."/>
        </authorList>
    </citation>
    <scope>NUCLEOTIDE SEQUENCE [LARGE SCALE GENOMIC DNA]</scope>
    <source>
        <strain evidence="2 3">ATCC 39115</strain>
    </source>
</reference>
<keyword evidence="3" id="KW-1185">Reference proteome</keyword>
<dbReference type="InterPro" id="IPR036397">
    <property type="entry name" value="RNaseH_sf"/>
</dbReference>
<dbReference type="Gene3D" id="3.30.420.10">
    <property type="entry name" value="Ribonuclease H-like superfamily/Ribonuclease H"/>
    <property type="match status" value="1"/>
</dbReference>
<organism evidence="2 3">
    <name type="scientific">Streptomyces viridosporus T7A</name>
    <dbReference type="NCBI Taxonomy" id="665577"/>
    <lineage>
        <taxon>Bacteria</taxon>
        <taxon>Bacillati</taxon>
        <taxon>Actinomycetota</taxon>
        <taxon>Actinomycetes</taxon>
        <taxon>Kitasatosporales</taxon>
        <taxon>Streptomycetaceae</taxon>
        <taxon>Streptomyces</taxon>
    </lineage>
</organism>
<dbReference type="Proteomes" id="UP000327143">
    <property type="component" value="Chromosome"/>
</dbReference>
<accession>A0ABX6AAN2</accession>
<gene>
    <name evidence="2" type="ORF">CP969_03045</name>
</gene>
<sequence>MSDTASTIRRVYLHCEFLPADPTVRGLISIGLTDDSGCDYYAVNNGMDVSAVLNVPWLADNVWPHLPRCTVDGSPCLLDRTHPDVKLLDEMRDDVAEYFADGSPETRLYAYYGGQHIWRLHSLWNHDWAAMPSSVPRWCHELRSLVVQAGDPPLPERAGGQHHALTGAGHNRTLHEYLLALSTCPQYDDDGFRPVSGPHRMPPTGWQAAAPLRTERVDESSAACRGPESSSRHPGRPVTRGERPTRFPTHQMHSVVCDVCDYVYDEDGDGFEVFDSPEAAAQEVLRHHWKCLSDGRVMCPSDDGEHQAVYDELMPPEPGAGG</sequence>
<proteinExistence type="predicted"/>
<dbReference type="RefSeq" id="WP_016827965.1">
    <property type="nucleotide sequence ID" value="NZ_CP023700.1"/>
</dbReference>
<name>A0ABX6AAN2_STRVD</name>
<evidence type="ECO:0000256" key="1">
    <source>
        <dbReference type="SAM" id="MobiDB-lite"/>
    </source>
</evidence>
<feature type="region of interest" description="Disordered" evidence="1">
    <location>
        <begin position="213"/>
        <end position="246"/>
    </location>
</feature>
<evidence type="ECO:0000313" key="3">
    <source>
        <dbReference type="Proteomes" id="UP000327143"/>
    </source>
</evidence>
<dbReference type="EMBL" id="CP023700">
    <property type="protein sequence ID" value="QEU83788.1"/>
    <property type="molecule type" value="Genomic_DNA"/>
</dbReference>
<protein>
    <submittedName>
        <fullName evidence="2">Uncharacterized protein</fullName>
    </submittedName>
</protein>
<evidence type="ECO:0000313" key="2">
    <source>
        <dbReference type="EMBL" id="QEU83788.1"/>
    </source>
</evidence>